<organism evidence="2 3">
    <name type="scientific">Leifsonia soli</name>
    <dbReference type="NCBI Taxonomy" id="582665"/>
    <lineage>
        <taxon>Bacteria</taxon>
        <taxon>Bacillati</taxon>
        <taxon>Actinomycetota</taxon>
        <taxon>Actinomycetes</taxon>
        <taxon>Micrococcales</taxon>
        <taxon>Microbacteriaceae</taxon>
        <taxon>Leifsonia</taxon>
    </lineage>
</organism>
<keyword evidence="3" id="KW-1185">Reference proteome</keyword>
<dbReference type="EMBL" id="JACCBJ010000001">
    <property type="protein sequence ID" value="NYD73452.1"/>
    <property type="molecule type" value="Genomic_DNA"/>
</dbReference>
<comment type="caution">
    <text evidence="2">The sequence shown here is derived from an EMBL/GenBank/DDBJ whole genome shotgun (WGS) entry which is preliminary data.</text>
</comment>
<dbReference type="RefSeq" id="WP_281363844.1">
    <property type="nucleotide sequence ID" value="NZ_BAAAPX010000001.1"/>
</dbReference>
<sequence length="40" mass="3763">MTGAEPAVAPAATAATPARPTLIPLGGDAALCEGDTCALP</sequence>
<dbReference type="Proteomes" id="UP000589620">
    <property type="component" value="Unassembled WGS sequence"/>
</dbReference>
<evidence type="ECO:0000313" key="2">
    <source>
        <dbReference type="EMBL" id="NYD73452.1"/>
    </source>
</evidence>
<proteinExistence type="predicted"/>
<evidence type="ECO:0000313" key="3">
    <source>
        <dbReference type="Proteomes" id="UP000589620"/>
    </source>
</evidence>
<evidence type="ECO:0000256" key="1">
    <source>
        <dbReference type="SAM" id="MobiDB-lite"/>
    </source>
</evidence>
<protein>
    <submittedName>
        <fullName evidence="2">Uncharacterized protein</fullName>
    </submittedName>
</protein>
<name>A0A852SXQ4_9MICO</name>
<reference evidence="2 3" key="1">
    <citation type="submission" date="2020-07" db="EMBL/GenBank/DDBJ databases">
        <title>Sequencing the genomes of 1000 actinobacteria strains.</title>
        <authorList>
            <person name="Klenk H.-P."/>
        </authorList>
    </citation>
    <scope>NUCLEOTIDE SEQUENCE [LARGE SCALE GENOMIC DNA]</scope>
    <source>
        <strain evidence="2 3">DSM 23871</strain>
    </source>
</reference>
<dbReference type="AlphaFoldDB" id="A0A852SXQ4"/>
<feature type="region of interest" description="Disordered" evidence="1">
    <location>
        <begin position="1"/>
        <end position="20"/>
    </location>
</feature>
<gene>
    <name evidence="2" type="ORF">BJ963_000971</name>
</gene>
<accession>A0A852SXQ4</accession>